<dbReference type="Pfam" id="PF14604">
    <property type="entry name" value="SH3_9"/>
    <property type="match status" value="1"/>
</dbReference>
<dbReference type="InterPro" id="IPR001452">
    <property type="entry name" value="SH3_domain"/>
</dbReference>
<dbReference type="SUPFAM" id="SSF50044">
    <property type="entry name" value="SH3-domain"/>
    <property type="match status" value="1"/>
</dbReference>
<feature type="domain" description="SH3" evidence="4">
    <location>
        <begin position="67"/>
        <end position="127"/>
    </location>
</feature>
<dbReference type="PROSITE" id="PS50002">
    <property type="entry name" value="SH3"/>
    <property type="match status" value="1"/>
</dbReference>
<keyword evidence="3" id="KW-0175">Coiled coil</keyword>
<protein>
    <submittedName>
        <fullName evidence="5">Variant SH3 domain family protein</fullName>
    </submittedName>
</protein>
<evidence type="ECO:0000313" key="6">
    <source>
        <dbReference type="Proteomes" id="UP000318821"/>
    </source>
</evidence>
<feature type="coiled-coil region" evidence="3">
    <location>
        <begin position="363"/>
        <end position="417"/>
    </location>
</feature>
<sequence length="449" mass="50555">MSSGDEHRRHFCVSLTNLHVNLETIGGVTYPHHIFGSNMALRSEEGELLLPGANGEVHVKEGGRYTPEQHIVYAIHEYAIPGSGFLRLKAGDVMYVDEADASGWWLGTNLRGQKGVFPSTYTLPYVFPPPAEDILRDMRLILLGRRFGVDVASGAPLPLLERFEAHVCDADTPLPPLALLRKTVDECLLGREAARARVMELLSQLMEIRACEREERERGTNSFAAEQQQVVERQTALREMRATLDASLYALAARKAALLQACIVPTFTWYERLHSLSVAAASSAKSLSSDGAWRSALRDVKEVVKRQEEELTRLSTSCAQQEDVFARAASLLQARIEWRDGNVARMLAYWVAKARAAKTAYTATKVERDAAESRRQLEVAQLRHRLEDGRERFLKTREQYRQLKRRAEEIAVALQRKDLLDYLSRQIAGADVAIATHQERQRRHPATFA</sequence>
<gene>
    <name evidence="5" type="ORF">CGC20_31215</name>
</gene>
<proteinExistence type="predicted"/>
<dbReference type="SMART" id="SM00326">
    <property type="entry name" value="SH3"/>
    <property type="match status" value="1"/>
</dbReference>
<dbReference type="Proteomes" id="UP000318821">
    <property type="component" value="Unassembled WGS sequence"/>
</dbReference>
<keyword evidence="1 2" id="KW-0728">SH3 domain</keyword>
<organism evidence="5 6">
    <name type="scientific">Leishmania donovani</name>
    <dbReference type="NCBI Taxonomy" id="5661"/>
    <lineage>
        <taxon>Eukaryota</taxon>
        <taxon>Discoba</taxon>
        <taxon>Euglenozoa</taxon>
        <taxon>Kinetoplastea</taxon>
        <taxon>Metakinetoplastina</taxon>
        <taxon>Trypanosomatida</taxon>
        <taxon>Trypanosomatidae</taxon>
        <taxon>Leishmaniinae</taxon>
        <taxon>Leishmania</taxon>
    </lineage>
</organism>
<evidence type="ECO:0000259" key="4">
    <source>
        <dbReference type="PROSITE" id="PS50002"/>
    </source>
</evidence>
<dbReference type="InterPro" id="IPR036028">
    <property type="entry name" value="SH3-like_dom_sf"/>
</dbReference>
<evidence type="ECO:0000256" key="3">
    <source>
        <dbReference type="SAM" id="Coils"/>
    </source>
</evidence>
<accession>A0A504WVP3</accession>
<feature type="coiled-coil region" evidence="3">
    <location>
        <begin position="297"/>
        <end position="324"/>
    </location>
</feature>
<dbReference type="VEuPathDB" id="TriTrypDB:LdCL_110019700"/>
<evidence type="ECO:0000313" key="5">
    <source>
        <dbReference type="EMBL" id="TPP39914.1"/>
    </source>
</evidence>
<name>A0A504WVP3_LEIDO</name>
<dbReference type="VEuPathDB" id="TriTrypDB:LDHU3_11.1710"/>
<dbReference type="VEuPathDB" id="TriTrypDB:LdBPK_111370.1"/>
<evidence type="ECO:0000256" key="2">
    <source>
        <dbReference type="PROSITE-ProRule" id="PRU00192"/>
    </source>
</evidence>
<dbReference type="CDD" id="cd00174">
    <property type="entry name" value="SH3"/>
    <property type="match status" value="1"/>
</dbReference>
<dbReference type="EMBL" id="RHLD01000048">
    <property type="protein sequence ID" value="TPP39914.1"/>
    <property type="molecule type" value="Genomic_DNA"/>
</dbReference>
<comment type="caution">
    <text evidence="5">The sequence shown here is derived from an EMBL/GenBank/DDBJ whole genome shotgun (WGS) entry which is preliminary data.</text>
</comment>
<reference evidence="6" key="1">
    <citation type="submission" date="2019-02" db="EMBL/GenBank/DDBJ databases">
        <title>FDA dAtabase for Regulatory Grade micrObial Sequences (FDA-ARGOS): Supporting development and validation of Infectious Disease Dx tests.</title>
        <authorList>
            <person name="Duncan R."/>
            <person name="Fisher C."/>
            <person name="Tallon L."/>
            <person name="Sadzewicz L."/>
            <person name="Sengamalay N."/>
            <person name="Ott S."/>
            <person name="Godinez A."/>
            <person name="Nagaraj S."/>
            <person name="Vavikolanu K."/>
            <person name="Vyas G."/>
            <person name="Nadendla S."/>
            <person name="Aluvathingal J."/>
            <person name="Sichtig H."/>
        </authorList>
    </citation>
    <scope>NUCLEOTIDE SEQUENCE [LARGE SCALE GENOMIC DNA]</scope>
    <source>
        <strain evidence="6">FDAARGOS_360</strain>
    </source>
</reference>
<dbReference type="Gene3D" id="2.30.30.40">
    <property type="entry name" value="SH3 Domains"/>
    <property type="match status" value="1"/>
</dbReference>
<dbReference type="AlphaFoldDB" id="A0A504WVP3"/>
<evidence type="ECO:0000256" key="1">
    <source>
        <dbReference type="ARBA" id="ARBA00022443"/>
    </source>
</evidence>